<dbReference type="EMBL" id="RKMK01000066">
    <property type="protein sequence ID" value="RXG84843.1"/>
    <property type="molecule type" value="Genomic_DNA"/>
</dbReference>
<protein>
    <submittedName>
        <fullName evidence="1">Uncharacterized protein</fullName>
    </submittedName>
</protein>
<accession>A0A4Q0Q7V1</accession>
<gene>
    <name evidence="1" type="ORF">EAS61_37855</name>
</gene>
<evidence type="ECO:0000313" key="1">
    <source>
        <dbReference type="EMBL" id="RXG84843.1"/>
    </source>
</evidence>
<dbReference type="AlphaFoldDB" id="A0A4Q0Q7V1"/>
<dbReference type="RefSeq" id="WP_128957198.1">
    <property type="nucleotide sequence ID" value="NZ_RKMK01000066.1"/>
</dbReference>
<reference evidence="1 2" key="1">
    <citation type="submission" date="2018-11" db="EMBL/GenBank/DDBJ databases">
        <title>Bradyrhizobium sp. nov., isolated from effective nodules of peanut in China.</title>
        <authorList>
            <person name="Li Y."/>
        </authorList>
    </citation>
    <scope>NUCLEOTIDE SEQUENCE [LARGE SCALE GENOMIC DNA]</scope>
    <source>
        <strain evidence="1 2">CCBAU 51770</strain>
    </source>
</reference>
<organism evidence="1 2">
    <name type="scientific">Bradyrhizobium zhanjiangense</name>
    <dbReference type="NCBI Taxonomy" id="1325107"/>
    <lineage>
        <taxon>Bacteria</taxon>
        <taxon>Pseudomonadati</taxon>
        <taxon>Pseudomonadota</taxon>
        <taxon>Alphaproteobacteria</taxon>
        <taxon>Hyphomicrobiales</taxon>
        <taxon>Nitrobacteraceae</taxon>
        <taxon>Bradyrhizobium</taxon>
    </lineage>
</organism>
<dbReference type="InterPro" id="IPR036086">
    <property type="entry name" value="ParB/Sulfiredoxin_sf"/>
</dbReference>
<dbReference type="SUPFAM" id="SSF110849">
    <property type="entry name" value="ParB/Sulfiredoxin"/>
    <property type="match status" value="1"/>
</dbReference>
<sequence>MLEKASTQSGVAGALRLKGQDIPTRTVDVDQRKLQFYVDNPRIYSLVRAEGKVPDQEEIWKQLLGHQHVQELIHDIRSNGGLIDPVVVRDGDFVVFEGNSRLAAYRFLASKDPIAWAKIRCTILPSGIDEKLIFALLGQYHVKGKKDWAPYEKAGFLYRRQKEHGVDLSTVALDLGIPNADAKHLTAVYKFMMDHDDRDRDHWSYYDQYLRSSRIKKAREEFANLDDFIVGEIKKGAMPKALEFRDRLPIICTGPKKNLKRYIDGKVKFEDAYENAVDAGTENSALKKLKRFREWVVLNDTEDDLLDSNKVIRDKMVYELKEIEKRSKKLKMLLEDRKNELGQE</sequence>
<name>A0A4Q0Q7V1_9BRAD</name>
<proteinExistence type="predicted"/>
<comment type="caution">
    <text evidence="1">The sequence shown here is derived from an EMBL/GenBank/DDBJ whole genome shotgun (WGS) entry which is preliminary data.</text>
</comment>
<evidence type="ECO:0000313" key="2">
    <source>
        <dbReference type="Proteomes" id="UP000290174"/>
    </source>
</evidence>
<dbReference type="Proteomes" id="UP000290174">
    <property type="component" value="Unassembled WGS sequence"/>
</dbReference>
<dbReference type="Gene3D" id="3.90.1530.10">
    <property type="entry name" value="Conserved hypothetical protein from pyrococcus furiosus pfu- 392566-001, ParB domain"/>
    <property type="match status" value="1"/>
</dbReference>